<dbReference type="NCBIfam" id="NF041918">
    <property type="entry name" value="SAMP1"/>
    <property type="match status" value="1"/>
</dbReference>
<dbReference type="GO" id="GO:0000166">
    <property type="term" value="F:nucleotide binding"/>
    <property type="evidence" value="ECO:0007669"/>
    <property type="project" value="UniProtKB-KW"/>
</dbReference>
<name>A0A482TKD6_9EURY</name>
<evidence type="ECO:0000256" key="2">
    <source>
        <dbReference type="SAM" id="MobiDB-lite"/>
    </source>
</evidence>
<dbReference type="InterPro" id="IPR054834">
    <property type="entry name" value="SAMP1_3"/>
</dbReference>
<dbReference type="Proteomes" id="UP000294028">
    <property type="component" value="Unassembled WGS sequence"/>
</dbReference>
<evidence type="ECO:0000313" key="3">
    <source>
        <dbReference type="EMBL" id="RYJ14413.1"/>
    </source>
</evidence>
<dbReference type="AlphaFoldDB" id="A0A482TKD6"/>
<dbReference type="InterPro" id="IPR044672">
    <property type="entry name" value="MOCS2A"/>
</dbReference>
<organism evidence="3 4">
    <name type="scientific">Halogeometricum borinquense</name>
    <dbReference type="NCBI Taxonomy" id="60847"/>
    <lineage>
        <taxon>Archaea</taxon>
        <taxon>Methanobacteriati</taxon>
        <taxon>Methanobacteriota</taxon>
        <taxon>Stenosarchaea group</taxon>
        <taxon>Halobacteria</taxon>
        <taxon>Halobacteriales</taxon>
        <taxon>Haloferacaceae</taxon>
        <taxon>Halogeometricum</taxon>
    </lineage>
</organism>
<protein>
    <submittedName>
        <fullName evidence="3">MoaD/ThiS family protein</fullName>
    </submittedName>
</protein>
<dbReference type="RefSeq" id="WP_129784807.1">
    <property type="nucleotide sequence ID" value="NZ_RZHH01000002.1"/>
</dbReference>
<dbReference type="PANTHER" id="PTHR33359:SF1">
    <property type="entry name" value="MOLYBDOPTERIN SYNTHASE SULFUR CARRIER SUBUNIT"/>
    <property type="match status" value="1"/>
</dbReference>
<dbReference type="SUPFAM" id="SSF54285">
    <property type="entry name" value="MoaD/ThiS"/>
    <property type="match status" value="1"/>
</dbReference>
<dbReference type="Gene3D" id="3.10.20.30">
    <property type="match status" value="1"/>
</dbReference>
<dbReference type="CDD" id="cd17505">
    <property type="entry name" value="Ubl_SAMP1_like"/>
    <property type="match status" value="1"/>
</dbReference>
<proteinExistence type="predicted"/>
<accession>A0A482TKD6</accession>
<dbReference type="InterPro" id="IPR010038">
    <property type="entry name" value="MoaD_arc-typ"/>
</dbReference>
<dbReference type="GO" id="GO:1990133">
    <property type="term" value="C:molybdopterin adenylyltransferase complex"/>
    <property type="evidence" value="ECO:0007669"/>
    <property type="project" value="TreeGrafter"/>
</dbReference>
<reference evidence="3 4" key="1">
    <citation type="submission" date="2018-12" db="EMBL/GenBank/DDBJ databases">
        <title>Genome analysis provides insights into bioremediation potentialities of Halogeometricum borinquense strain N11.</title>
        <authorList>
            <person name="Najjari A."/>
            <person name="Youssef N."/>
            <person name="Fhoula I."/>
            <person name="Ben Dhia O."/>
            <person name="Mahjoubi M."/>
            <person name="Ouzari H.I."/>
            <person name="Cherif A."/>
        </authorList>
    </citation>
    <scope>NUCLEOTIDE SEQUENCE [LARGE SCALE GENOMIC DNA]</scope>
    <source>
        <strain evidence="3 4">N11</strain>
    </source>
</reference>
<evidence type="ECO:0000256" key="1">
    <source>
        <dbReference type="ARBA" id="ARBA00022741"/>
    </source>
</evidence>
<dbReference type="GO" id="GO:0006777">
    <property type="term" value="P:Mo-molybdopterin cofactor biosynthetic process"/>
    <property type="evidence" value="ECO:0007669"/>
    <property type="project" value="InterPro"/>
</dbReference>
<evidence type="ECO:0000313" key="4">
    <source>
        <dbReference type="Proteomes" id="UP000294028"/>
    </source>
</evidence>
<dbReference type="EMBL" id="RZHH01000002">
    <property type="protein sequence ID" value="RYJ14413.1"/>
    <property type="molecule type" value="Genomic_DNA"/>
</dbReference>
<dbReference type="InterPro" id="IPR003749">
    <property type="entry name" value="ThiS/MoaD-like"/>
</dbReference>
<dbReference type="NCBIfam" id="TIGR01687">
    <property type="entry name" value="moaD_arch"/>
    <property type="match status" value="1"/>
</dbReference>
<dbReference type="InterPro" id="IPR012675">
    <property type="entry name" value="Beta-grasp_dom_sf"/>
</dbReference>
<sequence>MTTVRWRLFADLAEVAGERETAVTVADDATVEDALDALLDNHDGLRTRVFDDGVLADHVNLLRNGADTSLSEEVSDGDELALFPPVSGGCVPTPNPDRTERR</sequence>
<feature type="region of interest" description="Disordered" evidence="2">
    <location>
        <begin position="75"/>
        <end position="102"/>
    </location>
</feature>
<keyword evidence="1" id="KW-0547">Nucleotide-binding</keyword>
<dbReference type="PANTHER" id="PTHR33359">
    <property type="entry name" value="MOLYBDOPTERIN SYNTHASE SULFUR CARRIER SUBUNIT"/>
    <property type="match status" value="1"/>
</dbReference>
<dbReference type="Pfam" id="PF02597">
    <property type="entry name" value="ThiS"/>
    <property type="match status" value="1"/>
</dbReference>
<dbReference type="InterPro" id="IPR016155">
    <property type="entry name" value="Mopterin_synth/thiamin_S_b"/>
</dbReference>
<comment type="caution">
    <text evidence="3">The sequence shown here is derived from an EMBL/GenBank/DDBJ whole genome shotgun (WGS) entry which is preliminary data.</text>
</comment>
<gene>
    <name evidence="3" type="ORF">ELS19_10905</name>
</gene>